<dbReference type="EMBL" id="FXAC01000007">
    <property type="protein sequence ID" value="SMF06386.1"/>
    <property type="molecule type" value="Genomic_DNA"/>
</dbReference>
<dbReference type="AlphaFoldDB" id="A0A1X7D0G5"/>
<dbReference type="SUPFAM" id="SSF88723">
    <property type="entry name" value="PIN domain-like"/>
    <property type="match status" value="1"/>
</dbReference>
<evidence type="ECO:0000313" key="7">
    <source>
        <dbReference type="EMBL" id="SMF06386.1"/>
    </source>
</evidence>
<protein>
    <submittedName>
        <fullName evidence="7">PIN domain-containing protein</fullName>
    </submittedName>
</protein>
<dbReference type="RefSeq" id="WP_085106782.1">
    <property type="nucleotide sequence ID" value="NZ_FXAC01000007.1"/>
</dbReference>
<dbReference type="GO" id="GO:0016787">
    <property type="term" value="F:hydrolase activity"/>
    <property type="evidence" value="ECO:0007669"/>
    <property type="project" value="UniProtKB-KW"/>
</dbReference>
<keyword evidence="4" id="KW-0460">Magnesium</keyword>
<dbReference type="Pfam" id="PF13470">
    <property type="entry name" value="PIN_3"/>
    <property type="match status" value="1"/>
</dbReference>
<proteinExistence type="predicted"/>
<evidence type="ECO:0000256" key="2">
    <source>
        <dbReference type="ARBA" id="ARBA00022723"/>
    </source>
</evidence>
<dbReference type="InterPro" id="IPR002716">
    <property type="entry name" value="PIN_dom"/>
</dbReference>
<name>A0A1X7D0G5_9MICC</name>
<evidence type="ECO:0000256" key="1">
    <source>
        <dbReference type="ARBA" id="ARBA00022722"/>
    </source>
</evidence>
<feature type="domain" description="PIN" evidence="5">
    <location>
        <begin position="6"/>
        <end position="109"/>
    </location>
</feature>
<evidence type="ECO:0000259" key="6">
    <source>
        <dbReference type="Pfam" id="PF26343"/>
    </source>
</evidence>
<evidence type="ECO:0000259" key="5">
    <source>
        <dbReference type="Pfam" id="PF13470"/>
    </source>
</evidence>
<evidence type="ECO:0000256" key="3">
    <source>
        <dbReference type="ARBA" id="ARBA00022801"/>
    </source>
</evidence>
<keyword evidence="2" id="KW-0479">Metal-binding</keyword>
<keyword evidence="1" id="KW-0540">Nuclease</keyword>
<dbReference type="Pfam" id="PF26343">
    <property type="entry name" value="VapC50_C"/>
    <property type="match status" value="1"/>
</dbReference>
<gene>
    <name evidence="7" type="ORF">SAMN06296028_10781</name>
</gene>
<dbReference type="Proteomes" id="UP000192929">
    <property type="component" value="Unassembled WGS sequence"/>
</dbReference>
<dbReference type="GO" id="GO:0004518">
    <property type="term" value="F:nuclease activity"/>
    <property type="evidence" value="ECO:0007669"/>
    <property type="project" value="UniProtKB-KW"/>
</dbReference>
<evidence type="ECO:0000313" key="8">
    <source>
        <dbReference type="Proteomes" id="UP000192929"/>
    </source>
</evidence>
<organism evidence="7 8">
    <name type="scientific">Kocuria marina subsp. indica</name>
    <dbReference type="NCBI Taxonomy" id="1049583"/>
    <lineage>
        <taxon>Bacteria</taxon>
        <taxon>Bacillati</taxon>
        <taxon>Actinomycetota</taxon>
        <taxon>Actinomycetes</taxon>
        <taxon>Micrococcales</taxon>
        <taxon>Micrococcaceae</taxon>
        <taxon>Kocuria</taxon>
    </lineage>
</organism>
<keyword evidence="8" id="KW-1185">Reference proteome</keyword>
<dbReference type="InterPro" id="IPR058652">
    <property type="entry name" value="VapC50_C"/>
</dbReference>
<keyword evidence="3" id="KW-0378">Hydrolase</keyword>
<dbReference type="GO" id="GO:0046872">
    <property type="term" value="F:metal ion binding"/>
    <property type="evidence" value="ECO:0007669"/>
    <property type="project" value="UniProtKB-KW"/>
</dbReference>
<accession>A0A1X7D0G5</accession>
<feature type="domain" description="VapC50 C-terminal" evidence="6">
    <location>
        <begin position="126"/>
        <end position="179"/>
    </location>
</feature>
<evidence type="ECO:0000256" key="4">
    <source>
        <dbReference type="ARBA" id="ARBA00022842"/>
    </source>
</evidence>
<sequence>MSFPAFFDTNVLYGALLNDFILELADRGLFRPLWSKDVLFELAKNLVKNGEDPVLVEKRVGTMEHCFADAMVAGYDDLVPTMTNDEKDRHVLAAAVRGGAEVLVTFNTKHFPAESVEPFDLEVVHPDDFLLDQLDLYHAPTLRALVELVEGYDSPAMTVDDFLLALTRAGVPKFVDAARSKLY</sequence>
<reference evidence="8" key="1">
    <citation type="submission" date="2017-04" db="EMBL/GenBank/DDBJ databases">
        <authorList>
            <person name="Varghese N."/>
            <person name="Submissions S."/>
        </authorList>
    </citation>
    <scope>NUCLEOTIDE SEQUENCE [LARGE SCALE GENOMIC DNA]</scope>
    <source>
        <strain evidence="8">NIO-1021</strain>
    </source>
</reference>
<dbReference type="InterPro" id="IPR029060">
    <property type="entry name" value="PIN-like_dom_sf"/>
</dbReference>